<accession>A0A7Y7ZG80</accession>
<feature type="transmembrane region" description="Helical" evidence="1">
    <location>
        <begin position="6"/>
        <end position="28"/>
    </location>
</feature>
<keyword evidence="1" id="KW-1133">Transmembrane helix</keyword>
<dbReference type="EMBL" id="JACARV010000104">
    <property type="protein sequence ID" value="NWC83772.1"/>
    <property type="molecule type" value="Genomic_DNA"/>
</dbReference>
<protein>
    <submittedName>
        <fullName evidence="2">Uncharacterized protein</fullName>
    </submittedName>
</protein>
<reference evidence="2 3" key="1">
    <citation type="submission" date="2020-04" db="EMBL/GenBank/DDBJ databases">
        <title>Molecular characterization of pseudomonads from Agaricus bisporus reveal novel blotch 2 pathogens in Western Europe.</title>
        <authorList>
            <person name="Taparia T."/>
            <person name="Krijger M."/>
            <person name="Haynes E."/>
            <person name="Elpinstone J.G."/>
            <person name="Noble R."/>
            <person name="Van Der Wolf J."/>
        </authorList>
    </citation>
    <scope>NUCLEOTIDE SEQUENCE [LARGE SCALE GENOMIC DNA]</scope>
    <source>
        <strain evidence="2 3">P7765</strain>
    </source>
</reference>
<keyword evidence="1" id="KW-0812">Transmembrane</keyword>
<evidence type="ECO:0000256" key="1">
    <source>
        <dbReference type="SAM" id="Phobius"/>
    </source>
</evidence>
<name>A0A7Y7ZG80_PSEPU</name>
<sequence length="52" mass="5769">MSRKPGAIQYAGIPITAFLLVCAVFVLVQRFGVDLIRLSYDACHYLHPGYSP</sequence>
<evidence type="ECO:0000313" key="2">
    <source>
        <dbReference type="EMBL" id="NWC83772.1"/>
    </source>
</evidence>
<organism evidence="2 3">
    <name type="scientific">Pseudomonas putida</name>
    <name type="common">Arthrobacter siderocapsulatus</name>
    <dbReference type="NCBI Taxonomy" id="303"/>
    <lineage>
        <taxon>Bacteria</taxon>
        <taxon>Pseudomonadati</taxon>
        <taxon>Pseudomonadota</taxon>
        <taxon>Gammaproteobacteria</taxon>
        <taxon>Pseudomonadales</taxon>
        <taxon>Pseudomonadaceae</taxon>
        <taxon>Pseudomonas</taxon>
    </lineage>
</organism>
<evidence type="ECO:0000313" key="3">
    <source>
        <dbReference type="Proteomes" id="UP000542695"/>
    </source>
</evidence>
<dbReference type="RefSeq" id="WP_156179934.1">
    <property type="nucleotide sequence ID" value="NZ_CAKNBT010000026.1"/>
</dbReference>
<keyword evidence="1" id="KW-0472">Membrane</keyword>
<comment type="caution">
    <text evidence="2">The sequence shown here is derived from an EMBL/GenBank/DDBJ whole genome shotgun (WGS) entry which is preliminary data.</text>
</comment>
<dbReference type="Proteomes" id="UP000542695">
    <property type="component" value="Unassembled WGS sequence"/>
</dbReference>
<proteinExistence type="predicted"/>
<dbReference type="AlphaFoldDB" id="A0A7Y7ZG80"/>
<gene>
    <name evidence="2" type="ORF">HX798_26325</name>
</gene>